<feature type="compositionally biased region" description="Gly residues" evidence="1">
    <location>
        <begin position="509"/>
        <end position="522"/>
    </location>
</feature>
<reference evidence="2 3" key="1">
    <citation type="submission" date="2019-03" db="EMBL/GenBank/DDBJ databases">
        <title>Genomics of glacier-inhabiting Cryobacterium strains.</title>
        <authorList>
            <person name="Liu Q."/>
            <person name="Xin Y.-H."/>
        </authorList>
    </citation>
    <scope>NUCLEOTIDE SEQUENCE [LARGE SCALE GENOMIC DNA]</scope>
    <source>
        <strain evidence="2 3">Hh14</strain>
    </source>
</reference>
<dbReference type="SUPFAM" id="SSF53474">
    <property type="entry name" value="alpha/beta-Hydrolases"/>
    <property type="match status" value="1"/>
</dbReference>
<dbReference type="AlphaFoldDB" id="A0A4R8ZWC5"/>
<dbReference type="OrthoDB" id="4790882at2"/>
<dbReference type="Proteomes" id="UP000297447">
    <property type="component" value="Unassembled WGS sequence"/>
</dbReference>
<keyword evidence="3" id="KW-1185">Reference proteome</keyword>
<gene>
    <name evidence="2" type="ORF">E3T55_14660</name>
</gene>
<organism evidence="2 3">
    <name type="scientific">Cryobacterium frigoriphilum</name>
    <dbReference type="NCBI Taxonomy" id="1259150"/>
    <lineage>
        <taxon>Bacteria</taxon>
        <taxon>Bacillati</taxon>
        <taxon>Actinomycetota</taxon>
        <taxon>Actinomycetes</taxon>
        <taxon>Micrococcales</taxon>
        <taxon>Microbacteriaceae</taxon>
        <taxon>Cryobacterium</taxon>
    </lineage>
</organism>
<evidence type="ECO:0008006" key="4">
    <source>
        <dbReference type="Google" id="ProtNLM"/>
    </source>
</evidence>
<feature type="region of interest" description="Disordered" evidence="1">
    <location>
        <begin position="1"/>
        <end position="28"/>
    </location>
</feature>
<accession>A0A4R8ZWC5</accession>
<name>A0A4R8ZWC5_9MICO</name>
<proteinExistence type="predicted"/>
<comment type="caution">
    <text evidence="2">The sequence shown here is derived from an EMBL/GenBank/DDBJ whole genome shotgun (WGS) entry which is preliminary data.</text>
</comment>
<sequence length="522" mass="53115">MSGHDTEIGRASGAFADGGAHGAPVTVGGPGGVGGGPLMVSGGGSTKVATGELFAESAVLRRAEADAENWLGQLGSIRSLQPLSSSGCTYVGTAELSAAAEAISAVREEAADLAAALDRAAENYGATEGDIERLLRSLGADAGWWFGLTSHVWLPLVAGPALAGIAISGLLASMITGTPLNELPAEVLKYVADHPEIYTDPAFVELVAVLVASVDDAVAGRIGIPHWLSRLLGDDQLGILGASTSAAGVTLLLRNAGIGRSTAITVKQAAEPKPVQPPAGFAQASARIPPSVAGTPQILIERYAGPDGPVWFVYVGGTVDWSVFPGMEPFDMSSNLQGVGQLQPASREAVELAMLEAGIQKGDTVQIFGHSQGGLIVAQVAEAGKFGIDGVTTFGAPSGQVDVTVSTMAFENSDDAVVATGGRAEQPSPDRLVVGHQAYLDKEIPKGQGLPAHQLAAYTDTAGLADASEDPRVRAKKEARFGLELGAGTAVLWRADRVEEGRSAHEAGVAGGGGRRGGGGRM</sequence>
<protein>
    <recommendedName>
        <fullName evidence="4">Alpha/beta hydrolase</fullName>
    </recommendedName>
</protein>
<dbReference type="EMBL" id="SOHE01000060">
    <property type="protein sequence ID" value="TFD47794.1"/>
    <property type="molecule type" value="Genomic_DNA"/>
</dbReference>
<dbReference type="InterPro" id="IPR029058">
    <property type="entry name" value="AB_hydrolase_fold"/>
</dbReference>
<evidence type="ECO:0000313" key="3">
    <source>
        <dbReference type="Proteomes" id="UP000297447"/>
    </source>
</evidence>
<dbReference type="RefSeq" id="WP_134520300.1">
    <property type="nucleotide sequence ID" value="NZ_SOHE01000060.1"/>
</dbReference>
<evidence type="ECO:0000256" key="1">
    <source>
        <dbReference type="SAM" id="MobiDB-lite"/>
    </source>
</evidence>
<evidence type="ECO:0000313" key="2">
    <source>
        <dbReference type="EMBL" id="TFD47794.1"/>
    </source>
</evidence>
<feature type="region of interest" description="Disordered" evidence="1">
    <location>
        <begin position="502"/>
        <end position="522"/>
    </location>
</feature>